<keyword evidence="5" id="KW-1185">Reference proteome</keyword>
<feature type="domain" description="Peptidase S74" evidence="3">
    <location>
        <begin position="1023"/>
        <end position="1179"/>
    </location>
</feature>
<dbReference type="GO" id="GO:0098015">
    <property type="term" value="C:virus tail"/>
    <property type="evidence" value="ECO:0007669"/>
    <property type="project" value="UniProtKB-KW"/>
</dbReference>
<dbReference type="Gene3D" id="1.10.10.10">
    <property type="entry name" value="Winged helix-like DNA-binding domain superfamily/Winged helix DNA-binding domain"/>
    <property type="match status" value="1"/>
</dbReference>
<dbReference type="CDD" id="cd10144">
    <property type="entry name" value="Peptidase_S74_CIMCD"/>
    <property type="match status" value="1"/>
</dbReference>
<organism evidence="4 5">
    <name type="scientific">Klebsiella phage May</name>
    <dbReference type="NCBI Taxonomy" id="2054272"/>
    <lineage>
        <taxon>Viruses</taxon>
        <taxon>Duplodnaviria</taxon>
        <taxon>Heunggongvirae</taxon>
        <taxon>Uroviricota</taxon>
        <taxon>Caudoviricetes</taxon>
        <taxon>Pantevenvirales</taxon>
        <taxon>Ackermannviridae</taxon>
        <taxon>Taipeivirus</taxon>
        <taxon>Taipeivirus may</taxon>
    </lineage>
</organism>
<keyword evidence="2" id="KW-1227">Viral tail protein</keyword>
<dbReference type="EMBL" id="MG428991">
    <property type="protein sequence ID" value="AUG87958.1"/>
    <property type="molecule type" value="Genomic_DNA"/>
</dbReference>
<dbReference type="Proteomes" id="UP000241345">
    <property type="component" value="Segment"/>
</dbReference>
<protein>
    <submittedName>
        <fullName evidence="4">Tail spike protein</fullName>
    </submittedName>
</protein>
<keyword evidence="2" id="KW-0946">Virion</keyword>
<dbReference type="Gene3D" id="3.30.2020.50">
    <property type="match status" value="1"/>
</dbReference>
<dbReference type="PROSITE" id="PS51688">
    <property type="entry name" value="ICA"/>
    <property type="match status" value="1"/>
</dbReference>
<evidence type="ECO:0000256" key="2">
    <source>
        <dbReference type="ARBA" id="ARBA00022732"/>
    </source>
</evidence>
<reference evidence="5" key="1">
    <citation type="submission" date="2017-11" db="EMBL/GenBank/DDBJ databases">
        <title>Complete Genome of Klebsiella pneumoniae Myophage May.</title>
        <authorList>
            <person name="Nguyen K."/>
            <person name="Bonasera R."/>
            <person name="Gill J.J."/>
            <person name="Liu M."/>
        </authorList>
    </citation>
    <scope>NUCLEOTIDE SEQUENCE [LARGE SCALE GENOMIC DNA]</scope>
</reference>
<sequence>MANKPTKPNFPLGLESQEQSVFQEGILNNGVVEHGPDAVMTVPETPDASGVPSAVRYNEDDDQFEGYYNEGGWLPLGGGNGGRWEALPHASSSLLQAGRAYLVDNTDGVSTVLFPSPKRIGDSVTVCDLYGKFSTYPLTVDGNGKSIYGSADSMTISTDNVSATFTWTGEARGWVITSGVGLGQGRVYSREIYSQVLSAETSSITLSTQPTIVDVYADGKRLKESLYTLDGYEVKFDPALASGSDVQIIQYIPIQLGVGGGSSGGTVITWEYNGGAAVGGETQIVLDVVVDSVSEIYIRGQRQQIGRGFTFDAETSTITLADELETDDDVVVIINGDPTVYNQIDRTPWEVARANNVSNDEVILSTDKQTVLDGKTVLYDVATQTSWGIPEGLPAGVKISTVNAGVLVYTPGNVSVEIEKIPSTMDINSKTGWDKIGTVSSFDQLKTIIPTKAGQFINLRSYNDGWSAMNSAPVGGGIFISKSGGAVDDGGYICVPTGQTEYYWERVLEHDEYLTPQMYGYIPDYNTTTYTGTDVKPYIQAAIDTSISINKGKVHLPEANYYTAIGNIELAGTGHNRALGVRVYGVRGSHRAGGSRVFFNAPAIDTPLFLSVSPSSLYTMHGIDDLWLEAVQSNLYSGYALKLVGSCHMVCDRIHVERMRDGLHLLNTRTLTTDNNDGDQNGFCEFNAFRDWNLNKCYNNVSFNNDGTGDPSLNGNVFINMKSQLKEDGNGIYFNGTNGGLLWYNSPENSIKFWGGAATGVNTCQLLRVEGTEVRGVGGGMTWEGFGRISCDANSYFRFDGNIFGLPGNKALIDYSGVVGENNLCDARVIFNNTTSRDRINMSNAIMSPYFFRPIMSISRSAKNNTNYAVAMPIRITTSATEKPTTNTEYEGLAFPTNHNGDVWFGEVVSQSNWFGMIPTLKYGSSSGSFTSYTAGITWNIKNSSGADAGSNAGWVMGTNFYPLTTLAASLGLTTNRLNAIYANGGQITTSGIFPRTTAAYDLGSPTAAWNNLHIQNSPNVISDSNLKPVQEDLSDAEIEVAKICSKLFIKYKLAAAIAEKGDSARYHFGVVAQKVMAAFSDNGLSVDSYGVLVTSTIKQVVVKSGENYEPIPDENGEIHIPANDDGFIELIDGMDDLSTDEFGVVVLTRTTHLIRYEELLCFINAGMIARLEALEARFS</sequence>
<name>A0A2H5BNQ2_9CAUD</name>
<dbReference type="InterPro" id="IPR030392">
    <property type="entry name" value="S74_ICA"/>
</dbReference>
<comment type="subcellular location">
    <subcellularLocation>
        <location evidence="1">Virion</location>
    </subcellularLocation>
</comment>
<accession>A0A2H5BNQ2</accession>
<dbReference type="Pfam" id="PF13884">
    <property type="entry name" value="Peptidase_S74"/>
    <property type="match status" value="1"/>
</dbReference>
<dbReference type="InterPro" id="IPR036388">
    <property type="entry name" value="WH-like_DNA-bd_sf"/>
</dbReference>
<evidence type="ECO:0000259" key="3">
    <source>
        <dbReference type="PROSITE" id="PS51688"/>
    </source>
</evidence>
<gene>
    <name evidence="4" type="ORF">CPT_May_044</name>
</gene>
<dbReference type="SMR" id="A0A2H5BNQ2"/>
<reference evidence="4 5" key="2">
    <citation type="journal article" date="2019" name="Microbiol. Resour. Announc.">
        <title>Complete Genome Sequence of Klebsiella pneumoniae Myophage May.</title>
        <authorList>
            <person name="Nguyen K.T."/>
            <person name="Bonasera R."/>
            <person name="Benson G."/>
            <person name="Hernandez-Morales A.C."/>
            <person name="Gill J.J."/>
            <person name="Liu M."/>
        </authorList>
    </citation>
    <scope>NUCLEOTIDE SEQUENCE [LARGE SCALE GENOMIC DNA]</scope>
</reference>
<evidence type="ECO:0000256" key="1">
    <source>
        <dbReference type="ARBA" id="ARBA00004328"/>
    </source>
</evidence>
<evidence type="ECO:0000313" key="5">
    <source>
        <dbReference type="Proteomes" id="UP000241345"/>
    </source>
</evidence>
<proteinExistence type="predicted"/>
<evidence type="ECO:0000313" key="4">
    <source>
        <dbReference type="EMBL" id="AUG87958.1"/>
    </source>
</evidence>